<protein>
    <recommendedName>
        <fullName evidence="4">Lipoprotein</fullName>
    </recommendedName>
</protein>
<accession>A0A209A9H8</accession>
<organism evidence="2 3">
    <name type="scientific">Yersinia intermedia</name>
    <dbReference type="NCBI Taxonomy" id="631"/>
    <lineage>
        <taxon>Bacteria</taxon>
        <taxon>Pseudomonadati</taxon>
        <taxon>Pseudomonadota</taxon>
        <taxon>Gammaproteobacteria</taxon>
        <taxon>Enterobacterales</taxon>
        <taxon>Yersiniaceae</taxon>
        <taxon>Yersinia</taxon>
    </lineage>
</organism>
<dbReference type="RefSeq" id="WP_087815271.1">
    <property type="nucleotide sequence ID" value="NZ_CP173103.1"/>
</dbReference>
<sequence length="307" mass="34693">MNTLLPKYLAIVSTTLLLTACSAVRDVSDRPYTYENEHSVAWNISNASGMDPFSDARVSPSQKITYSRTDYDFAFPALGNGKLNEASLPLTPLLQYRPTGMRQEDWQTNGILAWIPTELASTPEMASQVLSDKLENAILAALKESKRAYGDVRKGAGYNDLLGKYVFQLNDSRYLVVKFADEYAGCEVPKDEYYDPARQNRPDCILYIKFHDPEKIVRTPDFINRNATGKSYLIRHDGLKASYLGPIYKNIVSHSKAEAERLDYAFVQQVSRYLPSWVIIYIAPHEDSGMPAVALQEGKVHFFIHDM</sequence>
<feature type="chain" id="PRO_5012713202" description="Lipoprotein" evidence="1">
    <location>
        <begin position="26"/>
        <end position="307"/>
    </location>
</feature>
<dbReference type="Proteomes" id="UP000196440">
    <property type="component" value="Unassembled WGS sequence"/>
</dbReference>
<dbReference type="AlphaFoldDB" id="A0A209A9H8"/>
<comment type="caution">
    <text evidence="2">The sequence shown here is derived from an EMBL/GenBank/DDBJ whole genome shotgun (WGS) entry which is preliminary data.</text>
</comment>
<reference evidence="2 3" key="1">
    <citation type="submission" date="2017-05" db="EMBL/GenBank/DDBJ databases">
        <title>Whole genome sequencing of Yersinia kristensenii.</title>
        <authorList>
            <person name="Campioni F."/>
        </authorList>
    </citation>
    <scope>NUCLEOTIDE SEQUENCE [LARGE SCALE GENOMIC DNA]</scope>
    <source>
        <strain evidence="2 3">CFSAN060536</strain>
    </source>
</reference>
<evidence type="ECO:0000313" key="3">
    <source>
        <dbReference type="Proteomes" id="UP000196440"/>
    </source>
</evidence>
<feature type="signal peptide" evidence="1">
    <location>
        <begin position="1"/>
        <end position="25"/>
    </location>
</feature>
<evidence type="ECO:0008006" key="4">
    <source>
        <dbReference type="Google" id="ProtNLM"/>
    </source>
</evidence>
<keyword evidence="1" id="KW-0732">Signal</keyword>
<proteinExistence type="predicted"/>
<evidence type="ECO:0000256" key="1">
    <source>
        <dbReference type="SAM" id="SignalP"/>
    </source>
</evidence>
<dbReference type="PROSITE" id="PS51257">
    <property type="entry name" value="PROKAR_LIPOPROTEIN"/>
    <property type="match status" value="1"/>
</dbReference>
<gene>
    <name evidence="2" type="ORF">CBW57_02245</name>
</gene>
<dbReference type="EMBL" id="NHOI01000003">
    <property type="protein sequence ID" value="OVZ89406.1"/>
    <property type="molecule type" value="Genomic_DNA"/>
</dbReference>
<evidence type="ECO:0000313" key="2">
    <source>
        <dbReference type="EMBL" id="OVZ89406.1"/>
    </source>
</evidence>
<name>A0A209A9H8_YERIN</name>